<keyword evidence="1" id="KW-0472">Membrane</keyword>
<dbReference type="AlphaFoldDB" id="A0A1C5HPL5"/>
<dbReference type="SUPFAM" id="SSF82171">
    <property type="entry name" value="DPP6 N-terminal domain-like"/>
    <property type="match status" value="1"/>
</dbReference>
<feature type="transmembrane region" description="Helical" evidence="1">
    <location>
        <begin position="43"/>
        <end position="63"/>
    </location>
</feature>
<keyword evidence="1" id="KW-1133">Transmembrane helix</keyword>
<organism evidence="2 3">
    <name type="scientific">Micromonospora halophytica</name>
    <dbReference type="NCBI Taxonomy" id="47864"/>
    <lineage>
        <taxon>Bacteria</taxon>
        <taxon>Bacillati</taxon>
        <taxon>Actinomycetota</taxon>
        <taxon>Actinomycetes</taxon>
        <taxon>Micromonosporales</taxon>
        <taxon>Micromonosporaceae</taxon>
        <taxon>Micromonospora</taxon>
    </lineage>
</organism>
<dbReference type="InterPro" id="IPR011042">
    <property type="entry name" value="6-blade_b-propeller_TolB-like"/>
</dbReference>
<evidence type="ECO:0000256" key="1">
    <source>
        <dbReference type="SAM" id="Phobius"/>
    </source>
</evidence>
<keyword evidence="1" id="KW-0812">Transmembrane</keyword>
<name>A0A1C5HPL5_9ACTN</name>
<dbReference type="RefSeq" id="WP_091294115.1">
    <property type="nucleotide sequence ID" value="NZ_FMDN01000005.1"/>
</dbReference>
<sequence>MSRPVEDALRAAVRELSGQVRPVPDLAGSALRRGRRLRARRRATATGAALVAVIAVAAPFVLLRPAPAIRVAVPEPQPQPQPTTVLHPVPDARWKDAPLVLPGGWVVTGGVLGGSGHLLDRTRDRYVRTEGYDEVWPAPTGTVTAVADEDRPGQIGLIDARKATVRWYRAPGSHPQWSPDGRRLLLTGLRRGTRQFGLLDLTGAFREYSVDATKFFCTDYCAFTWTRDGREVTLPLTDAFQDRSESERHPRWGVQFFSAEDGRPTRFVKIPGDPAGPWAWSPDGQRVVVQGQQDPVLVDAVTGAVVRKLPSADVAWVTDDRLLYRRPYGSRDVVLADTEGRERERQPLPRELVDLHVTVAPR</sequence>
<dbReference type="Gene3D" id="2.120.10.30">
    <property type="entry name" value="TolB, C-terminal domain"/>
    <property type="match status" value="1"/>
</dbReference>
<reference evidence="3" key="1">
    <citation type="submission" date="2016-06" db="EMBL/GenBank/DDBJ databases">
        <authorList>
            <person name="Varghese N."/>
        </authorList>
    </citation>
    <scope>NUCLEOTIDE SEQUENCE [LARGE SCALE GENOMIC DNA]</scope>
    <source>
        <strain evidence="3">DSM 43171</strain>
    </source>
</reference>
<gene>
    <name evidence="2" type="ORF">GA0070560_105191</name>
</gene>
<dbReference type="Proteomes" id="UP000199408">
    <property type="component" value="Unassembled WGS sequence"/>
</dbReference>
<dbReference type="EMBL" id="FMDN01000005">
    <property type="protein sequence ID" value="SCG47964.1"/>
    <property type="molecule type" value="Genomic_DNA"/>
</dbReference>
<accession>A0A1C5HPL5</accession>
<evidence type="ECO:0000313" key="2">
    <source>
        <dbReference type="EMBL" id="SCG47964.1"/>
    </source>
</evidence>
<dbReference type="OrthoDB" id="3516511at2"/>
<evidence type="ECO:0008006" key="4">
    <source>
        <dbReference type="Google" id="ProtNLM"/>
    </source>
</evidence>
<keyword evidence="3" id="KW-1185">Reference proteome</keyword>
<proteinExistence type="predicted"/>
<evidence type="ECO:0000313" key="3">
    <source>
        <dbReference type="Proteomes" id="UP000199408"/>
    </source>
</evidence>
<protein>
    <recommendedName>
        <fullName evidence="4">WD40-like Beta Propeller Repeat</fullName>
    </recommendedName>
</protein>
<dbReference type="STRING" id="47864.GA0070560_105191"/>